<name>A0A5C5V467_9BACT</name>
<gene>
    <name evidence="3" type="ORF">Enr8_25450</name>
</gene>
<organism evidence="3 4">
    <name type="scientific">Blastopirellula retiformator</name>
    <dbReference type="NCBI Taxonomy" id="2527970"/>
    <lineage>
        <taxon>Bacteria</taxon>
        <taxon>Pseudomonadati</taxon>
        <taxon>Planctomycetota</taxon>
        <taxon>Planctomycetia</taxon>
        <taxon>Pirellulales</taxon>
        <taxon>Pirellulaceae</taxon>
        <taxon>Blastopirellula</taxon>
    </lineage>
</organism>
<feature type="compositionally biased region" description="Basic and acidic residues" evidence="1">
    <location>
        <begin position="41"/>
        <end position="50"/>
    </location>
</feature>
<keyword evidence="2" id="KW-0732">Signal</keyword>
<evidence type="ECO:0000256" key="2">
    <source>
        <dbReference type="SAM" id="SignalP"/>
    </source>
</evidence>
<proteinExistence type="predicted"/>
<evidence type="ECO:0000313" key="3">
    <source>
        <dbReference type="EMBL" id="TWT32739.1"/>
    </source>
</evidence>
<feature type="chain" id="PRO_5022865933" description="Secreted protein" evidence="2">
    <location>
        <begin position="17"/>
        <end position="62"/>
    </location>
</feature>
<dbReference type="Proteomes" id="UP000318878">
    <property type="component" value="Unassembled WGS sequence"/>
</dbReference>
<protein>
    <recommendedName>
        <fullName evidence="5">Secreted protein</fullName>
    </recommendedName>
</protein>
<evidence type="ECO:0000256" key="1">
    <source>
        <dbReference type="SAM" id="MobiDB-lite"/>
    </source>
</evidence>
<reference evidence="3 4" key="1">
    <citation type="submission" date="2019-02" db="EMBL/GenBank/DDBJ databases">
        <title>Deep-cultivation of Planctomycetes and their phenomic and genomic characterization uncovers novel biology.</title>
        <authorList>
            <person name="Wiegand S."/>
            <person name="Jogler M."/>
            <person name="Boedeker C."/>
            <person name="Pinto D."/>
            <person name="Vollmers J."/>
            <person name="Rivas-Marin E."/>
            <person name="Kohn T."/>
            <person name="Peeters S.H."/>
            <person name="Heuer A."/>
            <person name="Rast P."/>
            <person name="Oberbeckmann S."/>
            <person name="Bunk B."/>
            <person name="Jeske O."/>
            <person name="Meyerdierks A."/>
            <person name="Storesund J.E."/>
            <person name="Kallscheuer N."/>
            <person name="Luecker S."/>
            <person name="Lage O.M."/>
            <person name="Pohl T."/>
            <person name="Merkel B.J."/>
            <person name="Hornburger P."/>
            <person name="Mueller R.-W."/>
            <person name="Bruemmer F."/>
            <person name="Labrenz M."/>
            <person name="Spormann A.M."/>
            <person name="Op Den Camp H."/>
            <person name="Overmann J."/>
            <person name="Amann R."/>
            <person name="Jetten M.S.M."/>
            <person name="Mascher T."/>
            <person name="Medema M.H."/>
            <person name="Devos D.P."/>
            <person name="Kaster A.-K."/>
            <person name="Ovreas L."/>
            <person name="Rohde M."/>
            <person name="Galperin M.Y."/>
            <person name="Jogler C."/>
        </authorList>
    </citation>
    <scope>NUCLEOTIDE SEQUENCE [LARGE SCALE GENOMIC DNA]</scope>
    <source>
        <strain evidence="3 4">Enr8</strain>
    </source>
</reference>
<evidence type="ECO:0008006" key="5">
    <source>
        <dbReference type="Google" id="ProtNLM"/>
    </source>
</evidence>
<sequence precursor="true">MAMLRFAMLFSVVTLAIGCGGSASNTPPEMTMELQERIKAEDAAVEDAERAASNSYKPAKKK</sequence>
<evidence type="ECO:0000313" key="4">
    <source>
        <dbReference type="Proteomes" id="UP000318878"/>
    </source>
</evidence>
<feature type="region of interest" description="Disordered" evidence="1">
    <location>
        <begin position="41"/>
        <end position="62"/>
    </location>
</feature>
<accession>A0A5C5V467</accession>
<dbReference type="AlphaFoldDB" id="A0A5C5V467"/>
<keyword evidence="4" id="KW-1185">Reference proteome</keyword>
<dbReference type="PROSITE" id="PS51257">
    <property type="entry name" value="PROKAR_LIPOPROTEIN"/>
    <property type="match status" value="1"/>
</dbReference>
<feature type="signal peptide" evidence="2">
    <location>
        <begin position="1"/>
        <end position="16"/>
    </location>
</feature>
<comment type="caution">
    <text evidence="3">The sequence shown here is derived from an EMBL/GenBank/DDBJ whole genome shotgun (WGS) entry which is preliminary data.</text>
</comment>
<dbReference type="EMBL" id="SJPF01000003">
    <property type="protein sequence ID" value="TWT32739.1"/>
    <property type="molecule type" value="Genomic_DNA"/>
</dbReference>